<evidence type="ECO:0000313" key="2">
    <source>
        <dbReference type="Proteomes" id="UP000004642"/>
    </source>
</evidence>
<organism evidence="1 2">
    <name type="scientific">Salmonella enterica subsp. enterica serovar Alachua str. R6-377</name>
    <dbReference type="NCBI Taxonomy" id="913241"/>
    <lineage>
        <taxon>Bacteria</taxon>
        <taxon>Pseudomonadati</taxon>
        <taxon>Pseudomonadota</taxon>
        <taxon>Gammaproteobacteria</taxon>
        <taxon>Enterobacterales</taxon>
        <taxon>Enterobacteriaceae</taxon>
        <taxon>Salmonella</taxon>
    </lineage>
</organism>
<dbReference type="Proteomes" id="UP000004642">
    <property type="component" value="Unassembled WGS sequence"/>
</dbReference>
<protein>
    <submittedName>
        <fullName evidence="1">Propanediol utilization dehydratase medium subunit</fullName>
    </submittedName>
</protein>
<name>G5LQE7_SALET</name>
<reference evidence="1 2" key="1">
    <citation type="journal article" date="2011" name="BMC Genomics">
        <title>Genome sequencing reveals diversification of virulence factor content and possible host adaptation in distinct subpopulations of Salmonella enterica.</title>
        <authorList>
            <person name="den Bakker H.C."/>
            <person name="Moreno Switt A.I."/>
            <person name="Govoni G."/>
            <person name="Cummings C.A."/>
            <person name="Ranieri M.L."/>
            <person name="Degoricija L."/>
            <person name="Hoelzer K."/>
            <person name="Rodriguez-Rivera L.D."/>
            <person name="Brown S."/>
            <person name="Bolchacova E."/>
            <person name="Furtado M.R."/>
            <person name="Wiedmann M."/>
        </authorList>
    </citation>
    <scope>NUCLEOTIDE SEQUENCE [LARGE SCALE GENOMIC DNA]</scope>
    <source>
        <strain evidence="1 2">R6-377</strain>
    </source>
</reference>
<proteinExistence type="predicted"/>
<feature type="non-terminal residue" evidence="1">
    <location>
        <position position="52"/>
    </location>
</feature>
<evidence type="ECO:0000313" key="1">
    <source>
        <dbReference type="EMBL" id="EHC37474.1"/>
    </source>
</evidence>
<accession>G5LQE7</accession>
<sequence length="52" mass="5600">MEINEKLLRQIIEDVLRDMKGSDKPVSFNTPAASTAPQTAAPATGMSLIIPM</sequence>
<dbReference type="AlphaFoldDB" id="G5LQE7"/>
<dbReference type="EMBL" id="AFCJ01001293">
    <property type="protein sequence ID" value="EHC37474.1"/>
    <property type="molecule type" value="Genomic_DNA"/>
</dbReference>
<gene>
    <name evidence="1" type="ORF">LTSEALA_3026</name>
</gene>
<comment type="caution">
    <text evidence="1">The sequence shown here is derived from an EMBL/GenBank/DDBJ whole genome shotgun (WGS) entry which is preliminary data.</text>
</comment>